<evidence type="ECO:0000313" key="9">
    <source>
        <dbReference type="Proteomes" id="UP000292859"/>
    </source>
</evidence>
<dbReference type="InterPro" id="IPR036390">
    <property type="entry name" value="WH_DNA-bd_sf"/>
</dbReference>
<evidence type="ECO:0000256" key="3">
    <source>
        <dbReference type="ARBA" id="ARBA00023125"/>
    </source>
</evidence>
<protein>
    <submittedName>
        <fullName evidence="6">DNA-binding transcriptional regulator, LysR family</fullName>
    </submittedName>
    <submittedName>
        <fullName evidence="7">LysR family transcriptional regulator</fullName>
    </submittedName>
</protein>
<keyword evidence="3 6" id="KW-0238">DNA-binding</keyword>
<dbReference type="SUPFAM" id="SSF46785">
    <property type="entry name" value="Winged helix' DNA-binding domain"/>
    <property type="match status" value="1"/>
</dbReference>
<dbReference type="InterPro" id="IPR036388">
    <property type="entry name" value="WH-like_DNA-bd_sf"/>
</dbReference>
<dbReference type="GO" id="GO:0005829">
    <property type="term" value="C:cytosol"/>
    <property type="evidence" value="ECO:0007669"/>
    <property type="project" value="TreeGrafter"/>
</dbReference>
<dbReference type="FunFam" id="1.10.10.10:FF:000001">
    <property type="entry name" value="LysR family transcriptional regulator"/>
    <property type="match status" value="1"/>
</dbReference>
<evidence type="ECO:0000256" key="1">
    <source>
        <dbReference type="ARBA" id="ARBA00009437"/>
    </source>
</evidence>
<dbReference type="GO" id="GO:0003677">
    <property type="term" value="F:DNA binding"/>
    <property type="evidence" value="ECO:0007669"/>
    <property type="project" value="UniProtKB-KW"/>
</dbReference>
<keyword evidence="4" id="KW-0804">Transcription</keyword>
<sequence>MDIRQLRTFLAIVEQGNFSKAAEHLNLTPSAVSQQMHALETEIGVPLFDRSSRPPRLNTAGMQMLDAARTLIQTAEDAIGTITGRKVVGTLAIGSVRTSALSLLPRAVVLLRKRNSGLRIRLRVGLSDALLQDVAAGRLDAAMVAENRDLPAGLRWNPFIREPLFVIAPPGSPAVTGNELLRTLPYIRFRAAVPLAQAIDHELARMNIPLNEIAEIDTISAITSCVANGLGVSVVPDIAVKECSASLVTAPFGDPPVTRRIGLIQRIGNPRAAMIEQLLTDLRTVSGEHASS</sequence>
<evidence type="ECO:0000256" key="2">
    <source>
        <dbReference type="ARBA" id="ARBA00023015"/>
    </source>
</evidence>
<dbReference type="PROSITE" id="PS50931">
    <property type="entry name" value="HTH_LYSR"/>
    <property type="match status" value="1"/>
</dbReference>
<dbReference type="Pfam" id="PF03466">
    <property type="entry name" value="LysR_substrate"/>
    <property type="match status" value="1"/>
</dbReference>
<dbReference type="OrthoDB" id="9811588at2"/>
<name>A0A238YDC6_9RHOB</name>
<dbReference type="EMBL" id="SIRL01000016">
    <property type="protein sequence ID" value="TBN46783.1"/>
    <property type="molecule type" value="Genomic_DNA"/>
</dbReference>
<dbReference type="SUPFAM" id="SSF53850">
    <property type="entry name" value="Periplasmic binding protein-like II"/>
    <property type="match status" value="1"/>
</dbReference>
<organism evidence="6 8">
    <name type="scientific">Paracoccus sediminis</name>
    <dbReference type="NCBI Taxonomy" id="1214787"/>
    <lineage>
        <taxon>Bacteria</taxon>
        <taxon>Pseudomonadati</taxon>
        <taxon>Pseudomonadota</taxon>
        <taxon>Alphaproteobacteria</taxon>
        <taxon>Rhodobacterales</taxon>
        <taxon>Paracoccaceae</taxon>
        <taxon>Paracoccus</taxon>
    </lineage>
</organism>
<evidence type="ECO:0000256" key="4">
    <source>
        <dbReference type="ARBA" id="ARBA00023163"/>
    </source>
</evidence>
<dbReference type="AlphaFoldDB" id="A0A238YDC6"/>
<evidence type="ECO:0000313" key="8">
    <source>
        <dbReference type="Proteomes" id="UP000198409"/>
    </source>
</evidence>
<evidence type="ECO:0000259" key="5">
    <source>
        <dbReference type="PROSITE" id="PS50931"/>
    </source>
</evidence>
<gene>
    <name evidence="7" type="ORF">EYF88_15990</name>
    <name evidence="6" type="ORF">SAMN06265378_11756</name>
</gene>
<proteinExistence type="inferred from homology"/>
<reference evidence="6" key="1">
    <citation type="submission" date="2017-06" db="EMBL/GenBank/DDBJ databases">
        <authorList>
            <person name="Kim H.J."/>
            <person name="Triplett B.A."/>
        </authorList>
    </citation>
    <scope>NUCLEOTIDE SEQUENCE [LARGE SCALE GENOMIC DNA]</scope>
    <source>
        <strain evidence="6">DSM 26170</strain>
    </source>
</reference>
<comment type="similarity">
    <text evidence="1">Belongs to the LysR transcriptional regulatory family.</text>
</comment>
<reference evidence="7 9" key="3">
    <citation type="submission" date="2019-02" db="EMBL/GenBank/DDBJ databases">
        <authorList>
            <person name="Zhang G."/>
        </authorList>
    </citation>
    <scope>NUCLEOTIDE SEQUENCE [LARGE SCALE GENOMIC DNA]</scope>
    <source>
        <strain evidence="7 9">CMB17</strain>
    </source>
</reference>
<keyword evidence="9" id="KW-1185">Reference proteome</keyword>
<dbReference type="Proteomes" id="UP000292859">
    <property type="component" value="Unassembled WGS sequence"/>
</dbReference>
<feature type="domain" description="HTH lysR-type" evidence="5">
    <location>
        <begin position="1"/>
        <end position="58"/>
    </location>
</feature>
<dbReference type="PRINTS" id="PR00039">
    <property type="entry name" value="HTHLYSR"/>
</dbReference>
<dbReference type="InterPro" id="IPR050950">
    <property type="entry name" value="HTH-type_LysR_regulators"/>
</dbReference>
<dbReference type="EMBL" id="FZNM01000017">
    <property type="protein sequence ID" value="SNR69256.1"/>
    <property type="molecule type" value="Genomic_DNA"/>
</dbReference>
<reference evidence="8" key="2">
    <citation type="submission" date="2017-06" db="EMBL/GenBank/DDBJ databases">
        <authorList>
            <person name="Varghese N."/>
            <person name="Submissions S."/>
        </authorList>
    </citation>
    <scope>NUCLEOTIDE SEQUENCE [LARGE SCALE GENOMIC DNA]</scope>
    <source>
        <strain evidence="8">DSM 26170</strain>
    </source>
</reference>
<evidence type="ECO:0000313" key="7">
    <source>
        <dbReference type="EMBL" id="TBN46783.1"/>
    </source>
</evidence>
<dbReference type="InterPro" id="IPR000847">
    <property type="entry name" value="LysR_HTH_N"/>
</dbReference>
<dbReference type="Gene3D" id="3.40.190.10">
    <property type="entry name" value="Periplasmic binding protein-like II"/>
    <property type="match status" value="2"/>
</dbReference>
<dbReference type="InterPro" id="IPR005119">
    <property type="entry name" value="LysR_subst-bd"/>
</dbReference>
<dbReference type="Proteomes" id="UP000198409">
    <property type="component" value="Unassembled WGS sequence"/>
</dbReference>
<dbReference type="Pfam" id="PF00126">
    <property type="entry name" value="HTH_1"/>
    <property type="match status" value="1"/>
</dbReference>
<keyword evidence="2" id="KW-0805">Transcription regulation</keyword>
<dbReference type="GO" id="GO:0003700">
    <property type="term" value="F:DNA-binding transcription factor activity"/>
    <property type="evidence" value="ECO:0007669"/>
    <property type="project" value="InterPro"/>
</dbReference>
<dbReference type="Gene3D" id="1.10.10.10">
    <property type="entry name" value="Winged helix-like DNA-binding domain superfamily/Winged helix DNA-binding domain"/>
    <property type="match status" value="1"/>
</dbReference>
<accession>A0A238YDC6</accession>
<evidence type="ECO:0000313" key="6">
    <source>
        <dbReference type="EMBL" id="SNR69256.1"/>
    </source>
</evidence>
<dbReference type="PANTHER" id="PTHR30419">
    <property type="entry name" value="HTH-TYPE TRANSCRIPTIONAL REGULATOR YBHD"/>
    <property type="match status" value="1"/>
</dbReference>